<keyword evidence="8" id="KW-0732">Signal</keyword>
<dbReference type="GO" id="GO:0004190">
    <property type="term" value="F:aspartic-type endopeptidase activity"/>
    <property type="evidence" value="ECO:0007669"/>
    <property type="project" value="UniProtKB-KW"/>
</dbReference>
<dbReference type="Pfam" id="PF00026">
    <property type="entry name" value="Asp"/>
    <property type="match status" value="1"/>
</dbReference>
<evidence type="ECO:0000313" key="11">
    <source>
        <dbReference type="Proteomes" id="UP001302126"/>
    </source>
</evidence>
<dbReference type="SUPFAM" id="SSF50630">
    <property type="entry name" value="Acid proteases"/>
    <property type="match status" value="1"/>
</dbReference>
<dbReference type="PROSITE" id="PS51767">
    <property type="entry name" value="PEPTIDASE_A1"/>
    <property type="match status" value="1"/>
</dbReference>
<comment type="similarity">
    <text evidence="1 5">Belongs to the peptidase A1 family.</text>
</comment>
<dbReference type="AlphaFoldDB" id="A0AAN6WNT9"/>
<feature type="transmembrane region" description="Helical" evidence="7">
    <location>
        <begin position="436"/>
        <end position="458"/>
    </location>
</feature>
<keyword evidence="7" id="KW-0812">Transmembrane</keyword>
<evidence type="ECO:0000256" key="7">
    <source>
        <dbReference type="SAM" id="Phobius"/>
    </source>
</evidence>
<keyword evidence="4" id="KW-1015">Disulfide bond</keyword>
<comment type="caution">
    <text evidence="10">The sequence shown here is derived from an EMBL/GenBank/DDBJ whole genome shotgun (WGS) entry which is preliminary data.</text>
</comment>
<dbReference type="EMBL" id="MU864477">
    <property type="protein sequence ID" value="KAK4184700.1"/>
    <property type="molecule type" value="Genomic_DNA"/>
</dbReference>
<reference evidence="10" key="2">
    <citation type="submission" date="2023-05" db="EMBL/GenBank/DDBJ databases">
        <authorList>
            <consortium name="Lawrence Berkeley National Laboratory"/>
            <person name="Steindorff A."/>
            <person name="Hensen N."/>
            <person name="Bonometti L."/>
            <person name="Westerberg I."/>
            <person name="Brannstrom I.O."/>
            <person name="Guillou S."/>
            <person name="Cros-Aarteil S."/>
            <person name="Calhoun S."/>
            <person name="Haridas S."/>
            <person name="Kuo A."/>
            <person name="Mondo S."/>
            <person name="Pangilinan J."/>
            <person name="Riley R."/>
            <person name="Labutti K."/>
            <person name="Andreopoulos B."/>
            <person name="Lipzen A."/>
            <person name="Chen C."/>
            <person name="Yanf M."/>
            <person name="Daum C."/>
            <person name="Ng V."/>
            <person name="Clum A."/>
            <person name="Ohm R."/>
            <person name="Martin F."/>
            <person name="Silar P."/>
            <person name="Natvig D."/>
            <person name="Lalanne C."/>
            <person name="Gautier V."/>
            <person name="Ament-Velasquez S.L."/>
            <person name="Kruys A."/>
            <person name="Hutchinson M.I."/>
            <person name="Powell A.J."/>
            <person name="Barry K."/>
            <person name="Miller A.N."/>
            <person name="Grigoriev I.V."/>
            <person name="Debuchy R."/>
            <person name="Gladieux P."/>
            <person name="Thoren M.H."/>
            <person name="Johannesson H."/>
        </authorList>
    </citation>
    <scope>NUCLEOTIDE SEQUENCE</scope>
    <source>
        <strain evidence="10">PSN309</strain>
    </source>
</reference>
<dbReference type="Proteomes" id="UP001302126">
    <property type="component" value="Unassembled WGS sequence"/>
</dbReference>
<evidence type="ECO:0000313" key="10">
    <source>
        <dbReference type="EMBL" id="KAK4184700.1"/>
    </source>
</evidence>
<reference evidence="10" key="1">
    <citation type="journal article" date="2023" name="Mol. Phylogenet. Evol.">
        <title>Genome-scale phylogeny and comparative genomics of the fungal order Sordariales.</title>
        <authorList>
            <person name="Hensen N."/>
            <person name="Bonometti L."/>
            <person name="Westerberg I."/>
            <person name="Brannstrom I.O."/>
            <person name="Guillou S."/>
            <person name="Cros-Aarteil S."/>
            <person name="Calhoun S."/>
            <person name="Haridas S."/>
            <person name="Kuo A."/>
            <person name="Mondo S."/>
            <person name="Pangilinan J."/>
            <person name="Riley R."/>
            <person name="LaButti K."/>
            <person name="Andreopoulos B."/>
            <person name="Lipzen A."/>
            <person name="Chen C."/>
            <person name="Yan M."/>
            <person name="Daum C."/>
            <person name="Ng V."/>
            <person name="Clum A."/>
            <person name="Steindorff A."/>
            <person name="Ohm R.A."/>
            <person name="Martin F."/>
            <person name="Silar P."/>
            <person name="Natvig D.O."/>
            <person name="Lalanne C."/>
            <person name="Gautier V."/>
            <person name="Ament-Velasquez S.L."/>
            <person name="Kruys A."/>
            <person name="Hutchinson M.I."/>
            <person name="Powell A.J."/>
            <person name="Barry K."/>
            <person name="Miller A.N."/>
            <person name="Grigoriev I.V."/>
            <person name="Debuchy R."/>
            <person name="Gladieux P."/>
            <person name="Hiltunen Thoren M."/>
            <person name="Johannesson H."/>
        </authorList>
    </citation>
    <scope>NUCLEOTIDE SEQUENCE</scope>
    <source>
        <strain evidence="10">PSN309</strain>
    </source>
</reference>
<dbReference type="PRINTS" id="PR00792">
    <property type="entry name" value="PEPSIN"/>
</dbReference>
<accession>A0AAN6WNT9</accession>
<evidence type="ECO:0000256" key="3">
    <source>
        <dbReference type="PIRSR" id="PIRSR601461-1"/>
    </source>
</evidence>
<evidence type="ECO:0000256" key="6">
    <source>
        <dbReference type="SAM" id="MobiDB-lite"/>
    </source>
</evidence>
<dbReference type="InterPro" id="IPR021109">
    <property type="entry name" value="Peptidase_aspartic_dom_sf"/>
</dbReference>
<keyword evidence="2 5" id="KW-0064">Aspartyl protease</keyword>
<dbReference type="GO" id="GO:0006508">
    <property type="term" value="P:proteolysis"/>
    <property type="evidence" value="ECO:0007669"/>
    <property type="project" value="UniProtKB-KW"/>
</dbReference>
<evidence type="ECO:0000256" key="8">
    <source>
        <dbReference type="SAM" id="SignalP"/>
    </source>
</evidence>
<keyword evidence="11" id="KW-1185">Reference proteome</keyword>
<proteinExistence type="inferred from homology"/>
<feature type="compositionally biased region" description="Low complexity" evidence="6">
    <location>
        <begin position="497"/>
        <end position="524"/>
    </location>
</feature>
<evidence type="ECO:0000259" key="9">
    <source>
        <dbReference type="PROSITE" id="PS51767"/>
    </source>
</evidence>
<feature type="chain" id="PRO_5043053984" evidence="8">
    <location>
        <begin position="22"/>
        <end position="577"/>
    </location>
</feature>
<protein>
    <submittedName>
        <fullName evidence="10">Aspartic peptidase domain-containing protein</fullName>
    </submittedName>
</protein>
<feature type="signal peptide" evidence="8">
    <location>
        <begin position="1"/>
        <end position="21"/>
    </location>
</feature>
<dbReference type="PANTHER" id="PTHR47966">
    <property type="entry name" value="BETA-SITE APP-CLEAVING ENZYME, ISOFORM A-RELATED"/>
    <property type="match status" value="1"/>
</dbReference>
<dbReference type="PROSITE" id="PS00141">
    <property type="entry name" value="ASP_PROTEASE"/>
    <property type="match status" value="1"/>
</dbReference>
<feature type="domain" description="Peptidase A1" evidence="9">
    <location>
        <begin position="67"/>
        <end position="392"/>
    </location>
</feature>
<keyword evidence="5" id="KW-0378">Hydrolase</keyword>
<organism evidence="10 11">
    <name type="scientific">Podospora australis</name>
    <dbReference type="NCBI Taxonomy" id="1536484"/>
    <lineage>
        <taxon>Eukaryota</taxon>
        <taxon>Fungi</taxon>
        <taxon>Dikarya</taxon>
        <taxon>Ascomycota</taxon>
        <taxon>Pezizomycotina</taxon>
        <taxon>Sordariomycetes</taxon>
        <taxon>Sordariomycetidae</taxon>
        <taxon>Sordariales</taxon>
        <taxon>Podosporaceae</taxon>
        <taxon>Podospora</taxon>
    </lineage>
</organism>
<dbReference type="Gene3D" id="2.40.70.10">
    <property type="entry name" value="Acid Proteases"/>
    <property type="match status" value="2"/>
</dbReference>
<keyword evidence="7" id="KW-1133">Transmembrane helix</keyword>
<gene>
    <name evidence="10" type="ORF">QBC35DRAFT_466224</name>
</gene>
<dbReference type="InterPro" id="IPR001969">
    <property type="entry name" value="Aspartic_peptidase_AS"/>
</dbReference>
<dbReference type="InterPro" id="IPR033121">
    <property type="entry name" value="PEPTIDASE_A1"/>
</dbReference>
<keyword evidence="7" id="KW-0472">Membrane</keyword>
<evidence type="ECO:0000256" key="2">
    <source>
        <dbReference type="ARBA" id="ARBA00022750"/>
    </source>
</evidence>
<dbReference type="InterPro" id="IPR001461">
    <property type="entry name" value="Aspartic_peptidase_A1"/>
</dbReference>
<feature type="region of interest" description="Disordered" evidence="6">
    <location>
        <begin position="474"/>
        <end position="537"/>
    </location>
</feature>
<evidence type="ECO:0000256" key="5">
    <source>
        <dbReference type="RuleBase" id="RU000454"/>
    </source>
</evidence>
<keyword evidence="5" id="KW-0645">Protease</keyword>
<feature type="active site" evidence="3">
    <location>
        <position position="286"/>
    </location>
</feature>
<feature type="active site" evidence="3">
    <location>
        <position position="85"/>
    </location>
</feature>
<evidence type="ECO:0000256" key="1">
    <source>
        <dbReference type="ARBA" id="ARBA00007447"/>
    </source>
</evidence>
<feature type="disulfide bond" evidence="4">
    <location>
        <begin position="320"/>
        <end position="354"/>
    </location>
</feature>
<evidence type="ECO:0000256" key="4">
    <source>
        <dbReference type="PIRSR" id="PIRSR601461-2"/>
    </source>
</evidence>
<dbReference type="PANTHER" id="PTHR47966:SF65">
    <property type="entry name" value="ASPARTIC-TYPE ENDOPEPTIDASE"/>
    <property type="match status" value="1"/>
</dbReference>
<sequence length="577" mass="62828">MMAPVIRVLQLVLLAGIVVLALNLPEVSVSATPLSFPLVRTVKKEPRSSIGKRDDYVSLTSSATVAYLIRLQIGTPPQPVEVILDTGSFELWVDPTCATAATDGQREKCELAGEYDPRFSSTFTDRNTTKHIAYGKGGADIRYASDSIIVPGTDSQPLQDVMFGVATFSTDIAWGIAGIGHGNGFNIHHNNLVDELHTQGITNSRAFSIALGSQYATDDGVIIFGGVDTKKFVGKLHQFPNLPPQVEDNSIGPWRYWLEMNAMGITKPGSTIETRYTTSGMPALLDTGSTWSYFPQRIVDELQMDFNATIGEDGSLDVPCSLRSEPGMVDFTFGDLTIRVPYKEFIAELEPNECSLGVLPRSGSRDRAILGDSFLRSVYVVYDQTNMNLYMAPYAKCGTSEETLSSEPGAAARFVGQCSDPAAGGFFHRLYTSMDIWWFILAALILLLLMLLVLWLLAKNKEEKRGAYKQVAGGVPASSSWPRPLHQIHEAGPKWHGSPAVPVAASTSSTKASTSPTSSGGPVSRARRPPSPSWVIVPTTRPSVVEHRRLNAIIDDLDGMCKPSIQNMEPKIPDEKE</sequence>
<name>A0AAN6WNT9_9PEZI</name>